<dbReference type="SUPFAM" id="SSF69318">
    <property type="entry name" value="Integrin alpha N-terminal domain"/>
    <property type="match status" value="1"/>
</dbReference>
<dbReference type="OrthoDB" id="249118at2"/>
<dbReference type="PANTHER" id="PTHR46580">
    <property type="entry name" value="SENSOR KINASE-RELATED"/>
    <property type="match status" value="1"/>
</dbReference>
<dbReference type="InterPro" id="IPR028994">
    <property type="entry name" value="Integrin_alpha_N"/>
</dbReference>
<evidence type="ECO:0008006" key="4">
    <source>
        <dbReference type="Google" id="ProtNLM"/>
    </source>
</evidence>
<evidence type="ECO:0000313" key="3">
    <source>
        <dbReference type="Proteomes" id="UP000324233"/>
    </source>
</evidence>
<gene>
    <name evidence="2" type="ORF">OJF2_75750</name>
</gene>
<sequence length="870" mass="89301">MNSDATSRRRLRAARRRGGRALAIEPLEDRRLLSTILVEGAGRGQAPVVRVLDAATGEPSFSFLAYGRGMRAGVRVAVGDADGDGVQDIVTATGPGGPGLVRVFRSTDGMLEGSFAVSGGRRGGYWVAAGDVEGTGAADIVVAPGLGTPLIQVFRGAGGQLVQSFQAGAGLPARAWKGAKVAVGDLDRDGLANIVATPGAGRPLVRVFGPGGAVVSSYKALPRAAAGGLSVAVGNVASAQRMDVVVAAAAGRSARVRVFQGTTSTVAADFKVAGPFAAGSGVQVAALGVQSRTGDEIALSSARSGARAPSAVVVSTQSLRLGAVFPSLASLLPSPSVAYRVPAARGGAFVAGSGTVANSTPAAAVANGLASATPASLTPLQRLAIYDPGSGKFLPVQQNDSRLVGKDITVLVHGWAPGYSDWVQYAAQQGTTLEWWQTFQKQDGYNPPAKNPGPASDWLLQGGPPNATAAAATGMAQSIGQDRTSGSGGPADPNAVVLAYSWIDDSATPAWDFLGVKVPEDADISESRTTLNGERLAAGLELALGSASAASAANIQLVGHSHGSKVATVAAVRLQQDGYPLKQLTLLDSPEDSDTAQGQAVVTLGAANFNWYFLQDLGLNRQSASAPFVDAYASYFGYAYGGTTSNGTVTLSNSLNQVVDVSLYPDSLSETNIPDRHSYAAWWYTGSGEPSLNNGNASGVGQYWSPLLPANAGSSNPVPGLSPYYEQDWDILSHPADRQFVLDSEGSPPSQNFTFTSAGVGTVSLQQSSSVIQSQAVSFRAPLDGYAGISFDYAFPSYQPGDLLTILADGKEAFVMDPTVSGTGTQHATISLSAGLLERHTLTFILTSASANSTSAVTISNVNTFERNVF</sequence>
<name>A0A5B9WER5_9BACT</name>
<dbReference type="EMBL" id="CP042997">
    <property type="protein sequence ID" value="QEH38963.1"/>
    <property type="molecule type" value="Genomic_DNA"/>
</dbReference>
<dbReference type="AlphaFoldDB" id="A0A5B9WER5"/>
<keyword evidence="3" id="KW-1185">Reference proteome</keyword>
<dbReference type="SUPFAM" id="SSF53474">
    <property type="entry name" value="alpha/beta-Hydrolases"/>
    <property type="match status" value="2"/>
</dbReference>
<protein>
    <recommendedName>
        <fullName evidence="4">FG-GAP repeat protein</fullName>
    </recommendedName>
</protein>
<dbReference type="Proteomes" id="UP000324233">
    <property type="component" value="Chromosome"/>
</dbReference>
<organism evidence="2 3">
    <name type="scientific">Aquisphaera giovannonii</name>
    <dbReference type="NCBI Taxonomy" id="406548"/>
    <lineage>
        <taxon>Bacteria</taxon>
        <taxon>Pseudomonadati</taxon>
        <taxon>Planctomycetota</taxon>
        <taxon>Planctomycetia</taxon>
        <taxon>Isosphaerales</taxon>
        <taxon>Isosphaeraceae</taxon>
        <taxon>Aquisphaera</taxon>
    </lineage>
</organism>
<evidence type="ECO:0000256" key="1">
    <source>
        <dbReference type="SAM" id="MobiDB-lite"/>
    </source>
</evidence>
<evidence type="ECO:0000313" key="2">
    <source>
        <dbReference type="EMBL" id="QEH38963.1"/>
    </source>
</evidence>
<accession>A0A5B9WER5</accession>
<dbReference type="RefSeq" id="WP_148598340.1">
    <property type="nucleotide sequence ID" value="NZ_CP042997.1"/>
</dbReference>
<dbReference type="InterPro" id="IPR029058">
    <property type="entry name" value="AB_hydrolase_fold"/>
</dbReference>
<dbReference type="Gene3D" id="3.40.50.1820">
    <property type="entry name" value="alpha/beta hydrolase"/>
    <property type="match status" value="1"/>
</dbReference>
<proteinExistence type="predicted"/>
<feature type="region of interest" description="Disordered" evidence="1">
    <location>
        <begin position="443"/>
        <end position="490"/>
    </location>
</feature>
<feature type="compositionally biased region" description="Polar residues" evidence="1">
    <location>
        <begin position="475"/>
        <end position="485"/>
    </location>
</feature>
<dbReference type="KEGG" id="agv:OJF2_75750"/>
<dbReference type="Gene3D" id="2.130.10.130">
    <property type="entry name" value="Integrin alpha, N-terminal"/>
    <property type="match status" value="1"/>
</dbReference>
<reference evidence="2 3" key="1">
    <citation type="submission" date="2019-08" db="EMBL/GenBank/DDBJ databases">
        <title>Deep-cultivation of Planctomycetes and their phenomic and genomic characterization uncovers novel biology.</title>
        <authorList>
            <person name="Wiegand S."/>
            <person name="Jogler M."/>
            <person name="Boedeker C."/>
            <person name="Pinto D."/>
            <person name="Vollmers J."/>
            <person name="Rivas-Marin E."/>
            <person name="Kohn T."/>
            <person name="Peeters S.H."/>
            <person name="Heuer A."/>
            <person name="Rast P."/>
            <person name="Oberbeckmann S."/>
            <person name="Bunk B."/>
            <person name="Jeske O."/>
            <person name="Meyerdierks A."/>
            <person name="Storesund J.E."/>
            <person name="Kallscheuer N."/>
            <person name="Luecker S."/>
            <person name="Lage O.M."/>
            <person name="Pohl T."/>
            <person name="Merkel B.J."/>
            <person name="Hornburger P."/>
            <person name="Mueller R.-W."/>
            <person name="Bruemmer F."/>
            <person name="Labrenz M."/>
            <person name="Spormann A.M."/>
            <person name="Op den Camp H."/>
            <person name="Overmann J."/>
            <person name="Amann R."/>
            <person name="Jetten M.S.M."/>
            <person name="Mascher T."/>
            <person name="Medema M.H."/>
            <person name="Devos D.P."/>
            <person name="Kaster A.-K."/>
            <person name="Ovreas L."/>
            <person name="Rohde M."/>
            <person name="Galperin M.Y."/>
            <person name="Jogler C."/>
        </authorList>
    </citation>
    <scope>NUCLEOTIDE SEQUENCE [LARGE SCALE GENOMIC DNA]</scope>
    <source>
        <strain evidence="2 3">OJF2</strain>
    </source>
</reference>